<sequence length="215" mass="23871">MDIVDPFRSARLILELRQAGVMDNRVLSAIERTPRAIFVPDEYRDMAYDNRQVPIACGQELSLPVMVGRMVQALDVQAEHSVLEVGTGVGYQAAVLSLLAKRVYSIERFRTLHDMAKDTMTSLELNNVRLFHADGLDGLSDHAPFDRIILTGAISLAPYKLAQQLNSGGIMVAPVEKDGFQHINVYKRIENQVEKLTTLGPSKFLPLIIGAAREL</sequence>
<keyword evidence="11" id="KW-1185">Reference proteome</keyword>
<evidence type="ECO:0000313" key="11">
    <source>
        <dbReference type="Proteomes" id="UP001596492"/>
    </source>
</evidence>
<evidence type="ECO:0000256" key="9">
    <source>
        <dbReference type="NCBIfam" id="TIGR00080"/>
    </source>
</evidence>
<dbReference type="InterPro" id="IPR000682">
    <property type="entry name" value="PCMT"/>
</dbReference>
<accession>A0ABW2IGP7</accession>
<dbReference type="PROSITE" id="PS01279">
    <property type="entry name" value="PCMT"/>
    <property type="match status" value="1"/>
</dbReference>
<dbReference type="Gene3D" id="3.40.50.150">
    <property type="entry name" value="Vaccinia Virus protein VP39"/>
    <property type="match status" value="1"/>
</dbReference>
<dbReference type="PANTHER" id="PTHR11579">
    <property type="entry name" value="PROTEIN-L-ISOASPARTATE O-METHYLTRANSFERASE"/>
    <property type="match status" value="1"/>
</dbReference>
<dbReference type="GO" id="GO:0004719">
    <property type="term" value="F:protein-L-isoaspartate (D-aspartate) O-methyltransferase activity"/>
    <property type="evidence" value="ECO:0007669"/>
    <property type="project" value="UniProtKB-EC"/>
</dbReference>
<dbReference type="Proteomes" id="UP001596492">
    <property type="component" value="Unassembled WGS sequence"/>
</dbReference>
<reference evidence="11" key="1">
    <citation type="journal article" date="2019" name="Int. J. Syst. Evol. Microbiol.">
        <title>The Global Catalogue of Microorganisms (GCM) 10K type strain sequencing project: providing services to taxonomists for standard genome sequencing and annotation.</title>
        <authorList>
            <consortium name="The Broad Institute Genomics Platform"/>
            <consortium name="The Broad Institute Genome Sequencing Center for Infectious Disease"/>
            <person name="Wu L."/>
            <person name="Ma J."/>
        </authorList>
    </citation>
    <scope>NUCLEOTIDE SEQUENCE [LARGE SCALE GENOMIC DNA]</scope>
    <source>
        <strain evidence="11">CCUG 51308</strain>
    </source>
</reference>
<dbReference type="Pfam" id="PF01135">
    <property type="entry name" value="PCMT"/>
    <property type="match status" value="1"/>
</dbReference>
<keyword evidence="8" id="KW-0949">S-adenosyl-L-methionine</keyword>
<evidence type="ECO:0000256" key="6">
    <source>
        <dbReference type="ARBA" id="ARBA00022603"/>
    </source>
</evidence>
<dbReference type="PANTHER" id="PTHR11579:SF0">
    <property type="entry name" value="PROTEIN-L-ISOASPARTATE(D-ASPARTATE) O-METHYLTRANSFERASE"/>
    <property type="match status" value="1"/>
</dbReference>
<dbReference type="NCBIfam" id="NF001453">
    <property type="entry name" value="PRK00312.1"/>
    <property type="match status" value="1"/>
</dbReference>
<evidence type="ECO:0000256" key="2">
    <source>
        <dbReference type="ARBA" id="ARBA00005369"/>
    </source>
</evidence>
<comment type="caution">
    <text evidence="10">The sequence shown here is derived from an EMBL/GenBank/DDBJ whole genome shotgun (WGS) entry which is preliminary data.</text>
</comment>
<dbReference type="EMBL" id="JBHTBR010000002">
    <property type="protein sequence ID" value="MFC7290249.1"/>
    <property type="molecule type" value="Genomic_DNA"/>
</dbReference>
<keyword evidence="7 10" id="KW-0808">Transferase</keyword>
<evidence type="ECO:0000256" key="1">
    <source>
        <dbReference type="ARBA" id="ARBA00004496"/>
    </source>
</evidence>
<dbReference type="GO" id="GO:0032259">
    <property type="term" value="P:methylation"/>
    <property type="evidence" value="ECO:0007669"/>
    <property type="project" value="UniProtKB-KW"/>
</dbReference>
<dbReference type="EC" id="2.1.1.77" evidence="3 9"/>
<dbReference type="RefSeq" id="WP_382164983.1">
    <property type="nucleotide sequence ID" value="NZ_JBHTBR010000002.1"/>
</dbReference>
<evidence type="ECO:0000256" key="8">
    <source>
        <dbReference type="ARBA" id="ARBA00022691"/>
    </source>
</evidence>
<gene>
    <name evidence="10" type="ORF">ACFQS8_01350</name>
</gene>
<evidence type="ECO:0000256" key="5">
    <source>
        <dbReference type="ARBA" id="ARBA00022490"/>
    </source>
</evidence>
<dbReference type="InterPro" id="IPR029063">
    <property type="entry name" value="SAM-dependent_MTases_sf"/>
</dbReference>
<keyword evidence="5" id="KW-0963">Cytoplasm</keyword>
<protein>
    <recommendedName>
        <fullName evidence="4 9">Protein-L-isoaspartate O-methyltransferase</fullName>
        <ecNumber evidence="3 9">2.1.1.77</ecNumber>
    </recommendedName>
</protein>
<organism evidence="10 11">
    <name type="scientific">Hirschia litorea</name>
    <dbReference type="NCBI Taxonomy" id="1199156"/>
    <lineage>
        <taxon>Bacteria</taxon>
        <taxon>Pseudomonadati</taxon>
        <taxon>Pseudomonadota</taxon>
        <taxon>Alphaproteobacteria</taxon>
        <taxon>Hyphomonadales</taxon>
        <taxon>Hyphomonadaceae</taxon>
        <taxon>Hirschia</taxon>
    </lineage>
</organism>
<proteinExistence type="inferred from homology"/>
<dbReference type="SUPFAM" id="SSF53335">
    <property type="entry name" value="S-adenosyl-L-methionine-dependent methyltransferases"/>
    <property type="match status" value="1"/>
</dbReference>
<evidence type="ECO:0000256" key="3">
    <source>
        <dbReference type="ARBA" id="ARBA00011890"/>
    </source>
</evidence>
<dbReference type="NCBIfam" id="TIGR00080">
    <property type="entry name" value="pimt"/>
    <property type="match status" value="1"/>
</dbReference>
<comment type="similarity">
    <text evidence="2">Belongs to the methyltransferase superfamily. L-isoaspartyl/D-aspartyl protein methyltransferase family.</text>
</comment>
<evidence type="ECO:0000313" key="10">
    <source>
        <dbReference type="EMBL" id="MFC7290249.1"/>
    </source>
</evidence>
<name>A0ABW2IGP7_9PROT</name>
<dbReference type="CDD" id="cd02440">
    <property type="entry name" value="AdoMet_MTases"/>
    <property type="match status" value="1"/>
</dbReference>
<evidence type="ECO:0000256" key="7">
    <source>
        <dbReference type="ARBA" id="ARBA00022679"/>
    </source>
</evidence>
<keyword evidence="6 10" id="KW-0489">Methyltransferase</keyword>
<evidence type="ECO:0000256" key="4">
    <source>
        <dbReference type="ARBA" id="ARBA00013346"/>
    </source>
</evidence>
<comment type="subcellular location">
    <subcellularLocation>
        <location evidence="1">Cytoplasm</location>
    </subcellularLocation>
</comment>